<keyword evidence="6" id="KW-1185">Reference proteome</keyword>
<dbReference type="Pfam" id="PF07992">
    <property type="entry name" value="Pyr_redox_2"/>
    <property type="match status" value="1"/>
</dbReference>
<protein>
    <submittedName>
        <fullName evidence="5">FAD/NAD-P-binding domain-containing protein</fullName>
    </submittedName>
</protein>
<gene>
    <name evidence="5" type="ORF">FIBSPDRAFT_847838</name>
</gene>
<dbReference type="InterPro" id="IPR000960">
    <property type="entry name" value="Flavin_mOase"/>
</dbReference>
<evidence type="ECO:0000313" key="5">
    <source>
        <dbReference type="EMBL" id="KZP33233.1"/>
    </source>
</evidence>
<evidence type="ECO:0000259" key="4">
    <source>
        <dbReference type="Pfam" id="PF07992"/>
    </source>
</evidence>
<keyword evidence="3" id="KW-0560">Oxidoreductase</keyword>
<proteinExistence type="predicted"/>
<dbReference type="InterPro" id="IPR023753">
    <property type="entry name" value="FAD/NAD-binding_dom"/>
</dbReference>
<dbReference type="GO" id="GO:0050661">
    <property type="term" value="F:NADP binding"/>
    <property type="evidence" value="ECO:0007669"/>
    <property type="project" value="InterPro"/>
</dbReference>
<dbReference type="PRINTS" id="PR00370">
    <property type="entry name" value="FMOXYGENASE"/>
</dbReference>
<dbReference type="Gene3D" id="3.50.50.60">
    <property type="entry name" value="FAD/NAD(P)-binding domain"/>
    <property type="match status" value="1"/>
</dbReference>
<dbReference type="AlphaFoldDB" id="A0A166VZV1"/>
<evidence type="ECO:0000256" key="1">
    <source>
        <dbReference type="ARBA" id="ARBA00022630"/>
    </source>
</evidence>
<dbReference type="GO" id="GO:0050660">
    <property type="term" value="F:flavin adenine dinucleotide binding"/>
    <property type="evidence" value="ECO:0007669"/>
    <property type="project" value="InterPro"/>
</dbReference>
<organism evidence="5 6">
    <name type="scientific">Athelia psychrophila</name>
    <dbReference type="NCBI Taxonomy" id="1759441"/>
    <lineage>
        <taxon>Eukaryota</taxon>
        <taxon>Fungi</taxon>
        <taxon>Dikarya</taxon>
        <taxon>Basidiomycota</taxon>
        <taxon>Agaricomycotina</taxon>
        <taxon>Agaricomycetes</taxon>
        <taxon>Agaricomycetidae</taxon>
        <taxon>Atheliales</taxon>
        <taxon>Atheliaceae</taxon>
        <taxon>Athelia</taxon>
    </lineage>
</organism>
<evidence type="ECO:0000256" key="2">
    <source>
        <dbReference type="ARBA" id="ARBA00022827"/>
    </source>
</evidence>
<keyword evidence="2" id="KW-0274">FAD</keyword>
<dbReference type="SUPFAM" id="SSF51905">
    <property type="entry name" value="FAD/NAD(P)-binding domain"/>
    <property type="match status" value="2"/>
</dbReference>
<dbReference type="PANTHER" id="PTHR23023">
    <property type="entry name" value="DIMETHYLANILINE MONOOXYGENASE"/>
    <property type="match status" value="1"/>
</dbReference>
<accession>A0A166VZV1</accession>
<keyword evidence="1" id="KW-0285">Flavoprotein</keyword>
<reference evidence="5 6" key="1">
    <citation type="journal article" date="2016" name="Mol. Biol. Evol.">
        <title>Comparative Genomics of Early-Diverging Mushroom-Forming Fungi Provides Insights into the Origins of Lignocellulose Decay Capabilities.</title>
        <authorList>
            <person name="Nagy L.G."/>
            <person name="Riley R."/>
            <person name="Tritt A."/>
            <person name="Adam C."/>
            <person name="Daum C."/>
            <person name="Floudas D."/>
            <person name="Sun H."/>
            <person name="Yadav J.S."/>
            <person name="Pangilinan J."/>
            <person name="Larsson K.H."/>
            <person name="Matsuura K."/>
            <person name="Barry K."/>
            <person name="Labutti K."/>
            <person name="Kuo R."/>
            <person name="Ohm R.A."/>
            <person name="Bhattacharya S.S."/>
            <person name="Shirouzu T."/>
            <person name="Yoshinaga Y."/>
            <person name="Martin F.M."/>
            <person name="Grigoriev I.V."/>
            <person name="Hibbett D.S."/>
        </authorList>
    </citation>
    <scope>NUCLEOTIDE SEQUENCE [LARGE SCALE GENOMIC DNA]</scope>
    <source>
        <strain evidence="5 6">CBS 109695</strain>
    </source>
</reference>
<evidence type="ECO:0000256" key="3">
    <source>
        <dbReference type="ARBA" id="ARBA00023002"/>
    </source>
</evidence>
<dbReference type="EMBL" id="KV417483">
    <property type="protein sequence ID" value="KZP33233.1"/>
    <property type="molecule type" value="Genomic_DNA"/>
</dbReference>
<dbReference type="GO" id="GO:0016491">
    <property type="term" value="F:oxidoreductase activity"/>
    <property type="evidence" value="ECO:0007669"/>
    <property type="project" value="UniProtKB-KW"/>
</dbReference>
<dbReference type="STRING" id="436010.A0A166VZV1"/>
<name>A0A166VZV1_9AGAM</name>
<evidence type="ECO:0000313" key="6">
    <source>
        <dbReference type="Proteomes" id="UP000076532"/>
    </source>
</evidence>
<sequence>MAKTVGIIGAGAAGLVTAHTLLQDGFDVTVLTRDPSPGGVWCKERLYPNILINNVNSEYRFSALPMPERPDFKATGGRLSGEDMRGYMESYADRFVKNSIRYNVEVLRVQRVESGSKEPNWAITFRDRGTGAQGVLKYDKLVLCTGGCSQPLIPASLSPTNAAFDGIIVHSSEFRSRLSDITSLAETSPGRVVVVGGGKSAMDIAAYLTNQGLKVTVVFETTDGFLASPMPLPDFVRKSRLMSLLSPHIVLKTPIERFFHTTWLGSAIVLGFWSILQMASLFTFNIAKDSPLRKTRSLFLSVRANDEGVGRPNSFYDLVNRGKIELAAPARMASYGPDRKSVLLNDGRVLAADAVILATGFKSSWGPIFDDATKQELGLGNYPPPTTESEAHHWDYTTLAHTPPSKQGGAQWASSLYRGVVPAKNILRRDFAVNGAVFSANNGLVFETASHWISSYFLEDAFLRVPSSPKEAFESTDREGAYLRKRHPEALLWMNESYSVVKFFTWPQFIDDLFEDMGVPTYRSGGNWFTWPFTVMDLSQIERLGEERKANRVKTE</sequence>
<dbReference type="InterPro" id="IPR050346">
    <property type="entry name" value="FMO-like"/>
</dbReference>
<feature type="domain" description="FAD/NAD(P)-binding" evidence="4">
    <location>
        <begin position="5"/>
        <end position="226"/>
    </location>
</feature>
<dbReference type="InterPro" id="IPR036188">
    <property type="entry name" value="FAD/NAD-bd_sf"/>
</dbReference>
<dbReference type="Proteomes" id="UP000076532">
    <property type="component" value="Unassembled WGS sequence"/>
</dbReference>
<dbReference type="OrthoDB" id="2915840at2759"/>